<evidence type="ECO:0000256" key="2">
    <source>
        <dbReference type="SAM" id="MobiDB-lite"/>
    </source>
</evidence>
<dbReference type="GO" id="GO:0005975">
    <property type="term" value="P:carbohydrate metabolic process"/>
    <property type="evidence" value="ECO:0007669"/>
    <property type="project" value="InterPro"/>
</dbReference>
<sequence>MPLSLLTKKRHDHVQIQDKVNATESAARVNSNGQIDVKFHSNPTQLAEYFERFEEAFAQRPERRPKQKHKFEDPERPESTPRLCIAIHIVGSRGDVQPFIPIAQLLIGYGHRVRICTHLNFKSFVESNGVEFFSIGGDPEALMSYMVRNPGLLPSKESIKAGEIGKRKREMAEILEGAWRSCIEAGDGTTRTRLVASHVKDVKDLFVADAIIANPPSMAHIHCAEKLNIPLHMVFTMPWSPTKVFHHPLAAMEYDEADHSVANYMSFMLMELLTWEGLGDIINDFRRKTLKLDPISPMWGYQLLPRMRVPYTYLWSQTLIAKPYDWDDHIKITGFSFLEQASTYTPPQDLVDFLKEGPTPIYIGFGSIVIDDPEALTQLLLEAVKLAGVRAIVSKGWGGVGSGDIPKNIYLIGNCPHDWLFKQVSAVVHHGGAGTTAAGIALGRPTVVVPFFGDQQFWGQMIAKAGAGPAPVPFKKMTAESLAESITYALKPEVKKAVQAMADQIASENGARDTATDINERLDVSDFRCDLFPDKLAVWLHKKTGSQLSGMAASSLIQNHVIKYNELKVLKRRHWYVDEGAEHPIIGIIATGTNFIRAIDGAVTHFKRRAIRPELVTNDLEKSKIRKASVVQIEPEEWQAGEEITNRQIEQLARRIARKTRRERAYDSIRAKIDENLAEDRHKPTVPFYKEEKPHSRPVEVTIATGELVGELTLAVISIPMWLMYNLANGFHNIPSYSLWSVPVRRRDEITGLGTGLRTAGKEFILGHWDALRGLVVWPYRGAKQGGAKGFGKGVFQAWRGFSTNIGAAVFGLYGYSTKGLYEEVRKRQLTSIKAEIALIRLRQSVEDYKAASEEEKLTAVKRWKSLQCMA</sequence>
<gene>
    <name evidence="5" type="ORF">PV09_06683</name>
</gene>
<dbReference type="GeneID" id="27314656"/>
<evidence type="ECO:0000313" key="5">
    <source>
        <dbReference type="EMBL" id="KIW01832.1"/>
    </source>
</evidence>
<keyword evidence="6" id="KW-1185">Reference proteome</keyword>
<accession>A0A0D1YLX9</accession>
<evidence type="ECO:0000259" key="4">
    <source>
        <dbReference type="Pfam" id="PF06722"/>
    </source>
</evidence>
<dbReference type="CDD" id="cd03784">
    <property type="entry name" value="GT1_Gtf-like"/>
    <property type="match status" value="1"/>
</dbReference>
<dbReference type="InterPro" id="IPR004276">
    <property type="entry name" value="GlycoTrans_28_N"/>
</dbReference>
<evidence type="ECO:0000256" key="1">
    <source>
        <dbReference type="ARBA" id="ARBA00022679"/>
    </source>
</evidence>
<dbReference type="Proteomes" id="UP000053259">
    <property type="component" value="Unassembled WGS sequence"/>
</dbReference>
<evidence type="ECO:0000259" key="3">
    <source>
        <dbReference type="Pfam" id="PF03033"/>
    </source>
</evidence>
<dbReference type="VEuPathDB" id="FungiDB:PV09_06683"/>
<dbReference type="SUPFAM" id="SSF53756">
    <property type="entry name" value="UDP-Glycosyltransferase/glycogen phosphorylase"/>
    <property type="match status" value="1"/>
</dbReference>
<dbReference type="InterPro" id="IPR010610">
    <property type="entry name" value="EryCIII-like_C"/>
</dbReference>
<evidence type="ECO:0000313" key="6">
    <source>
        <dbReference type="Proteomes" id="UP000053259"/>
    </source>
</evidence>
<feature type="region of interest" description="Disordered" evidence="2">
    <location>
        <begin position="58"/>
        <end position="78"/>
    </location>
</feature>
<reference evidence="5 6" key="1">
    <citation type="submission" date="2015-01" db="EMBL/GenBank/DDBJ databases">
        <title>The Genome Sequence of Ochroconis gallopava CBS43764.</title>
        <authorList>
            <consortium name="The Broad Institute Genomics Platform"/>
            <person name="Cuomo C."/>
            <person name="de Hoog S."/>
            <person name="Gorbushina A."/>
            <person name="Stielow B."/>
            <person name="Teixiera M."/>
            <person name="Abouelleil A."/>
            <person name="Chapman S.B."/>
            <person name="Priest M."/>
            <person name="Young S.K."/>
            <person name="Wortman J."/>
            <person name="Nusbaum C."/>
            <person name="Birren B."/>
        </authorList>
    </citation>
    <scope>NUCLEOTIDE SEQUENCE [LARGE SCALE GENOMIC DNA]</scope>
    <source>
        <strain evidence="5 6">CBS 43764</strain>
    </source>
</reference>
<dbReference type="RefSeq" id="XP_016211701.1">
    <property type="nucleotide sequence ID" value="XM_016360362.1"/>
</dbReference>
<dbReference type="InParanoid" id="A0A0D1YLX9"/>
<dbReference type="Gene3D" id="3.40.50.2000">
    <property type="entry name" value="Glycogen Phosphorylase B"/>
    <property type="match status" value="2"/>
</dbReference>
<dbReference type="EMBL" id="KN847552">
    <property type="protein sequence ID" value="KIW01832.1"/>
    <property type="molecule type" value="Genomic_DNA"/>
</dbReference>
<feature type="domain" description="Glycosyltransferase family 28 N-terminal" evidence="3">
    <location>
        <begin position="85"/>
        <end position="245"/>
    </location>
</feature>
<dbReference type="Pfam" id="PF06722">
    <property type="entry name" value="EryCIII-like_C"/>
    <property type="match status" value="1"/>
</dbReference>
<dbReference type="InterPro" id="IPR050426">
    <property type="entry name" value="Glycosyltransferase_28"/>
</dbReference>
<keyword evidence="1" id="KW-0808">Transferase</keyword>
<proteinExistence type="predicted"/>
<dbReference type="PANTHER" id="PTHR48050:SF13">
    <property type="entry name" value="STEROL 3-BETA-GLUCOSYLTRANSFERASE UGT80A2"/>
    <property type="match status" value="1"/>
</dbReference>
<dbReference type="InterPro" id="IPR002213">
    <property type="entry name" value="UDP_glucos_trans"/>
</dbReference>
<name>A0A0D1YLX9_9PEZI</name>
<dbReference type="STRING" id="253628.A0A0D1YLX9"/>
<dbReference type="FunFam" id="3.40.50.2000:FF:000009">
    <property type="entry name" value="Sterol 3-beta-glucosyltransferase UGT80A2"/>
    <property type="match status" value="1"/>
</dbReference>
<organism evidence="5 6">
    <name type="scientific">Verruconis gallopava</name>
    <dbReference type="NCBI Taxonomy" id="253628"/>
    <lineage>
        <taxon>Eukaryota</taxon>
        <taxon>Fungi</taxon>
        <taxon>Dikarya</taxon>
        <taxon>Ascomycota</taxon>
        <taxon>Pezizomycotina</taxon>
        <taxon>Dothideomycetes</taxon>
        <taxon>Pleosporomycetidae</taxon>
        <taxon>Venturiales</taxon>
        <taxon>Sympoventuriaceae</taxon>
        <taxon>Verruconis</taxon>
    </lineage>
</organism>
<dbReference type="AlphaFoldDB" id="A0A0D1YLX9"/>
<dbReference type="OrthoDB" id="5835829at2759"/>
<dbReference type="HOGENOM" id="CLU_000537_1_0_1"/>
<feature type="domain" description="Erythromycin biosynthesis protein CIII-like C-terminal" evidence="4">
    <location>
        <begin position="403"/>
        <end position="522"/>
    </location>
</feature>
<dbReference type="PANTHER" id="PTHR48050">
    <property type="entry name" value="STEROL 3-BETA-GLUCOSYLTRANSFERASE"/>
    <property type="match status" value="1"/>
</dbReference>
<dbReference type="GO" id="GO:0016906">
    <property type="term" value="F:sterol 3-beta-glucosyltransferase activity"/>
    <property type="evidence" value="ECO:0007669"/>
    <property type="project" value="UniProtKB-ARBA"/>
</dbReference>
<dbReference type="Pfam" id="PF03033">
    <property type="entry name" value="Glyco_transf_28"/>
    <property type="match status" value="1"/>
</dbReference>
<protein>
    <submittedName>
        <fullName evidence="5">Uncharacterized protein</fullName>
    </submittedName>
</protein>